<evidence type="ECO:0008006" key="2">
    <source>
        <dbReference type="Google" id="ProtNLM"/>
    </source>
</evidence>
<organism evidence="1">
    <name type="scientific">marine sediment metagenome</name>
    <dbReference type="NCBI Taxonomy" id="412755"/>
    <lineage>
        <taxon>unclassified sequences</taxon>
        <taxon>metagenomes</taxon>
        <taxon>ecological metagenomes</taxon>
    </lineage>
</organism>
<dbReference type="EMBL" id="BARS01004113">
    <property type="protein sequence ID" value="GAF73200.1"/>
    <property type="molecule type" value="Genomic_DNA"/>
</dbReference>
<comment type="caution">
    <text evidence="1">The sequence shown here is derived from an EMBL/GenBank/DDBJ whole genome shotgun (WGS) entry which is preliminary data.</text>
</comment>
<dbReference type="AlphaFoldDB" id="X0TAV7"/>
<proteinExistence type="predicted"/>
<dbReference type="InterPro" id="IPR003423">
    <property type="entry name" value="OMP_efflux"/>
</dbReference>
<evidence type="ECO:0000313" key="1">
    <source>
        <dbReference type="EMBL" id="GAF73200.1"/>
    </source>
</evidence>
<accession>X0TAV7</accession>
<dbReference type="Gene3D" id="1.20.1600.10">
    <property type="entry name" value="Outer membrane efflux proteins (OEP)"/>
    <property type="match status" value="1"/>
</dbReference>
<reference evidence="1" key="1">
    <citation type="journal article" date="2014" name="Front. Microbiol.">
        <title>High frequency of phylogenetically diverse reductive dehalogenase-homologous genes in deep subseafloor sedimentary metagenomes.</title>
        <authorList>
            <person name="Kawai M."/>
            <person name="Futagami T."/>
            <person name="Toyoda A."/>
            <person name="Takaki Y."/>
            <person name="Nishi S."/>
            <person name="Hori S."/>
            <person name="Arai W."/>
            <person name="Tsubouchi T."/>
            <person name="Morono Y."/>
            <person name="Uchiyama I."/>
            <person name="Ito T."/>
            <person name="Fujiyama A."/>
            <person name="Inagaki F."/>
            <person name="Takami H."/>
        </authorList>
    </citation>
    <scope>NUCLEOTIDE SEQUENCE</scope>
    <source>
        <strain evidence="1">Expedition CK06-06</strain>
    </source>
</reference>
<sequence length="105" mass="12143">MDGLRDSISREIRLGLREIERARAQMDIQTTNVEQARKRIELARLRYERGLEDNFAVVDAQDELVRAEVSLLDARIGHLLAVARLERDMGVIDEPECYLQFCAEQ</sequence>
<dbReference type="Pfam" id="PF02321">
    <property type="entry name" value="OEP"/>
    <property type="match status" value="1"/>
</dbReference>
<dbReference type="InterPro" id="IPR010131">
    <property type="entry name" value="MdtP/NodT-like"/>
</dbReference>
<protein>
    <recommendedName>
        <fullName evidence="2">Outer membrane efflux protein</fullName>
    </recommendedName>
</protein>
<dbReference type="GO" id="GO:0015562">
    <property type="term" value="F:efflux transmembrane transporter activity"/>
    <property type="evidence" value="ECO:0007669"/>
    <property type="project" value="InterPro"/>
</dbReference>
<dbReference type="PANTHER" id="PTHR30203">
    <property type="entry name" value="OUTER MEMBRANE CATION EFFLUX PROTEIN"/>
    <property type="match status" value="1"/>
</dbReference>
<gene>
    <name evidence="1" type="ORF">S01H1_08014</name>
</gene>
<dbReference type="SUPFAM" id="SSF56954">
    <property type="entry name" value="Outer membrane efflux proteins (OEP)"/>
    <property type="match status" value="1"/>
</dbReference>
<name>X0TAV7_9ZZZZ</name>